<protein>
    <submittedName>
        <fullName evidence="1">Uncharacterized protein</fullName>
    </submittedName>
</protein>
<evidence type="ECO:0000313" key="2">
    <source>
        <dbReference type="Proteomes" id="UP000241229"/>
    </source>
</evidence>
<name>A0A2P7RIC0_9HYPH</name>
<evidence type="ECO:0000313" key="1">
    <source>
        <dbReference type="EMBL" id="PSJ49981.1"/>
    </source>
</evidence>
<dbReference type="Proteomes" id="UP000241229">
    <property type="component" value="Unassembled WGS sequence"/>
</dbReference>
<accession>A0A2P7RIC0</accession>
<dbReference type="RefSeq" id="WP_106775676.1">
    <property type="nucleotide sequence ID" value="NZ_PXYK01000055.1"/>
</dbReference>
<organism evidence="1 2">
    <name type="scientific">Kumtagia ephedrae</name>
    <dbReference type="NCBI Taxonomy" id="2116701"/>
    <lineage>
        <taxon>Bacteria</taxon>
        <taxon>Pseudomonadati</taxon>
        <taxon>Pseudomonadota</taxon>
        <taxon>Alphaproteobacteria</taxon>
        <taxon>Hyphomicrobiales</taxon>
        <taxon>Phyllobacteriaceae</taxon>
        <taxon>Kumtagia</taxon>
    </lineage>
</organism>
<dbReference type="EMBL" id="PXYK01000055">
    <property type="protein sequence ID" value="PSJ49981.1"/>
    <property type="molecule type" value="Genomic_DNA"/>
</dbReference>
<comment type="caution">
    <text evidence="1">The sequence shown here is derived from an EMBL/GenBank/DDBJ whole genome shotgun (WGS) entry which is preliminary data.</text>
</comment>
<dbReference type="AlphaFoldDB" id="A0A2P7RIC0"/>
<proteinExistence type="predicted"/>
<reference evidence="1 2" key="1">
    <citation type="submission" date="2018-03" db="EMBL/GenBank/DDBJ databases">
        <title>The draft genome of Mesorhizobium sp. 6GN-30.</title>
        <authorList>
            <person name="Liu L."/>
            <person name="Li L."/>
            <person name="Wang T."/>
            <person name="Zhang X."/>
            <person name="Liang L."/>
        </authorList>
    </citation>
    <scope>NUCLEOTIDE SEQUENCE [LARGE SCALE GENOMIC DNA]</scope>
    <source>
        <strain evidence="1 2">6GN30</strain>
    </source>
</reference>
<keyword evidence="2" id="KW-1185">Reference proteome</keyword>
<gene>
    <name evidence="1" type="ORF">C7I84_28950</name>
</gene>
<sequence length="134" mass="15157">MADPVKHPEFQKLIDYLIRVPSVHSNTTPSRGFGCGSNEHVWWVKFSIDIDHSFAWNAVQELGHVLNYLSLTEKLPTAFMPVSPPPYANGGPRDFLSWVIECPVDTMTPNLVAEWLDGRLPRPVDDLSQWALDD</sequence>
<dbReference type="OrthoDB" id="8450629at2"/>